<name>A0A0E9QQ95_ANGAN</name>
<organism evidence="1">
    <name type="scientific">Anguilla anguilla</name>
    <name type="common">European freshwater eel</name>
    <name type="synonym">Muraena anguilla</name>
    <dbReference type="NCBI Taxonomy" id="7936"/>
    <lineage>
        <taxon>Eukaryota</taxon>
        <taxon>Metazoa</taxon>
        <taxon>Chordata</taxon>
        <taxon>Craniata</taxon>
        <taxon>Vertebrata</taxon>
        <taxon>Euteleostomi</taxon>
        <taxon>Actinopterygii</taxon>
        <taxon>Neopterygii</taxon>
        <taxon>Teleostei</taxon>
        <taxon>Anguilliformes</taxon>
        <taxon>Anguillidae</taxon>
        <taxon>Anguilla</taxon>
    </lineage>
</organism>
<sequence length="42" mass="4820">MGLVKIFLKPRKCSLWVPPCSNWGQRLHSREKGDPYMGMKSG</sequence>
<reference evidence="1" key="1">
    <citation type="submission" date="2014-11" db="EMBL/GenBank/DDBJ databases">
        <authorList>
            <person name="Amaro Gonzalez C."/>
        </authorList>
    </citation>
    <scope>NUCLEOTIDE SEQUENCE</scope>
</reference>
<dbReference type="AlphaFoldDB" id="A0A0E9QQ95"/>
<reference evidence="1" key="2">
    <citation type="journal article" date="2015" name="Fish Shellfish Immunol.">
        <title>Early steps in the European eel (Anguilla anguilla)-Vibrio vulnificus interaction in the gills: Role of the RtxA13 toxin.</title>
        <authorList>
            <person name="Callol A."/>
            <person name="Pajuelo D."/>
            <person name="Ebbesson L."/>
            <person name="Teles M."/>
            <person name="MacKenzie S."/>
            <person name="Amaro C."/>
        </authorList>
    </citation>
    <scope>NUCLEOTIDE SEQUENCE</scope>
</reference>
<dbReference type="EMBL" id="GBXM01090299">
    <property type="protein sequence ID" value="JAH18278.1"/>
    <property type="molecule type" value="Transcribed_RNA"/>
</dbReference>
<proteinExistence type="predicted"/>
<evidence type="ECO:0000313" key="1">
    <source>
        <dbReference type="EMBL" id="JAH18278.1"/>
    </source>
</evidence>
<protein>
    <submittedName>
        <fullName evidence="1">Uncharacterized protein</fullName>
    </submittedName>
</protein>
<accession>A0A0E9QQ95</accession>